<evidence type="ECO:0000256" key="5">
    <source>
        <dbReference type="ARBA" id="ARBA00022691"/>
    </source>
</evidence>
<keyword evidence="8" id="KW-1185">Reference proteome</keyword>
<organism evidence="7 8">
    <name type="scientific">Desulfoferula mesophila</name>
    <dbReference type="NCBI Taxonomy" id="3058419"/>
    <lineage>
        <taxon>Bacteria</taxon>
        <taxon>Pseudomonadati</taxon>
        <taxon>Thermodesulfobacteriota</taxon>
        <taxon>Desulfarculia</taxon>
        <taxon>Desulfarculales</taxon>
        <taxon>Desulfarculaceae</taxon>
        <taxon>Desulfoferula</taxon>
    </lineage>
</organism>
<dbReference type="EMBL" id="AP028679">
    <property type="protein sequence ID" value="BEQ12966.1"/>
    <property type="molecule type" value="Genomic_DNA"/>
</dbReference>
<dbReference type="PANTHER" id="PTHR31760:SF0">
    <property type="entry name" value="S-ADENOSYL-L-METHIONINE-DEPENDENT METHYLTRANSFERASES SUPERFAMILY PROTEIN"/>
    <property type="match status" value="1"/>
</dbReference>
<dbReference type="CDD" id="cd02440">
    <property type="entry name" value="AdoMet_MTases"/>
    <property type="match status" value="1"/>
</dbReference>
<protein>
    <recommendedName>
        <fullName evidence="6">Ribosomal RNA small subunit methyltransferase G</fullName>
        <ecNumber evidence="6">2.1.1.-</ecNumber>
    </recommendedName>
    <alternativeName>
        <fullName evidence="6">16S rRNA 7-methylguanosine methyltransferase</fullName>
        <shortName evidence="6">16S rRNA m7G methyltransferase</shortName>
    </alternativeName>
</protein>
<evidence type="ECO:0000313" key="7">
    <source>
        <dbReference type="EMBL" id="BEQ12966.1"/>
    </source>
</evidence>
<evidence type="ECO:0000256" key="3">
    <source>
        <dbReference type="ARBA" id="ARBA00022603"/>
    </source>
</evidence>
<accession>A0AAU9EQS0</accession>
<dbReference type="InterPro" id="IPR029063">
    <property type="entry name" value="SAM-dependent_MTases_sf"/>
</dbReference>
<dbReference type="RefSeq" id="WP_338604057.1">
    <property type="nucleotide sequence ID" value="NZ_AP028679.1"/>
</dbReference>
<name>A0AAU9EQS0_9BACT</name>
<dbReference type="SUPFAM" id="SSF53335">
    <property type="entry name" value="S-adenosyl-L-methionine-dependent methyltransferases"/>
    <property type="match status" value="1"/>
</dbReference>
<dbReference type="GO" id="GO:0005829">
    <property type="term" value="C:cytosol"/>
    <property type="evidence" value="ECO:0007669"/>
    <property type="project" value="TreeGrafter"/>
</dbReference>
<keyword evidence="5 6" id="KW-0949">S-adenosyl-L-methionine</keyword>
<evidence type="ECO:0000256" key="2">
    <source>
        <dbReference type="ARBA" id="ARBA00022552"/>
    </source>
</evidence>
<keyword evidence="4 6" id="KW-0808">Transferase</keyword>
<dbReference type="Proteomes" id="UP001366166">
    <property type="component" value="Chromosome"/>
</dbReference>
<comment type="caution">
    <text evidence="6">Lacks conserved residue(s) required for the propagation of feature annotation.</text>
</comment>
<dbReference type="NCBIfam" id="TIGR00138">
    <property type="entry name" value="rsmG_gidB"/>
    <property type="match status" value="1"/>
</dbReference>
<dbReference type="EC" id="2.1.1.-" evidence="6"/>
<comment type="subcellular location">
    <subcellularLocation>
        <location evidence="6">Cytoplasm</location>
    </subcellularLocation>
</comment>
<comment type="function">
    <text evidence="6">Specifically methylates the N7 position of a guanine in 16S rRNA.</text>
</comment>
<dbReference type="InterPro" id="IPR003682">
    <property type="entry name" value="rRNA_ssu_MeTfrase_G"/>
</dbReference>
<dbReference type="Gene3D" id="3.40.50.150">
    <property type="entry name" value="Vaccinia Virus protein VP39"/>
    <property type="match status" value="1"/>
</dbReference>
<comment type="similarity">
    <text evidence="6">Belongs to the methyltransferase superfamily. RNA methyltransferase RsmG family.</text>
</comment>
<dbReference type="HAMAP" id="MF_00074">
    <property type="entry name" value="16SrRNA_methyltr_G"/>
    <property type="match status" value="1"/>
</dbReference>
<evidence type="ECO:0000256" key="6">
    <source>
        <dbReference type="HAMAP-Rule" id="MF_00074"/>
    </source>
</evidence>
<feature type="binding site" evidence="6">
    <location>
        <position position="71"/>
    </location>
    <ligand>
        <name>S-adenosyl-L-methionine</name>
        <dbReference type="ChEBI" id="CHEBI:59789"/>
    </ligand>
</feature>
<evidence type="ECO:0000313" key="8">
    <source>
        <dbReference type="Proteomes" id="UP001366166"/>
    </source>
</evidence>
<dbReference type="PANTHER" id="PTHR31760">
    <property type="entry name" value="S-ADENOSYL-L-METHIONINE-DEPENDENT METHYLTRANSFERASES SUPERFAMILY PROTEIN"/>
    <property type="match status" value="1"/>
</dbReference>
<feature type="binding site" evidence="6">
    <location>
        <position position="138"/>
    </location>
    <ligand>
        <name>S-adenosyl-L-methionine</name>
        <dbReference type="ChEBI" id="CHEBI:59789"/>
    </ligand>
</feature>
<proteinExistence type="inferred from homology"/>
<dbReference type="KEGG" id="dmp:FAK_00320"/>
<gene>
    <name evidence="6" type="primary">rsmG</name>
    <name evidence="7" type="ORF">FAK_00320</name>
</gene>
<keyword evidence="3 6" id="KW-0489">Methyltransferase</keyword>
<dbReference type="GO" id="GO:0070043">
    <property type="term" value="F:rRNA (guanine-N7-)-methyltransferase activity"/>
    <property type="evidence" value="ECO:0007669"/>
    <property type="project" value="UniProtKB-UniRule"/>
</dbReference>
<feature type="binding site" evidence="6">
    <location>
        <position position="76"/>
    </location>
    <ligand>
        <name>S-adenosyl-L-methionine</name>
        <dbReference type="ChEBI" id="CHEBI:59789"/>
    </ligand>
</feature>
<keyword evidence="2 6" id="KW-0698">rRNA processing</keyword>
<keyword evidence="1 6" id="KW-0963">Cytoplasm</keyword>
<dbReference type="Pfam" id="PF02527">
    <property type="entry name" value="GidB"/>
    <property type="match status" value="1"/>
</dbReference>
<sequence length="198" mass="21008">MPGDLAAKIAGRALPQELLIAWERLCADLLRWNRAHNLTGHHDPEAAYVDLFLDSLPLVPHIQGPNLLDIGSGAGFPGLVLALALPELAVTLLEPRAKRVSFHKQAIRALELGDRVRTVMGRAGEALGGERFATVTLRAVTDIPGSLALAEPYLAPGGAVLLPRGAKDADQARDLGLEVAPYSLGPGTSQRIIAIFRG</sequence>
<evidence type="ECO:0000256" key="1">
    <source>
        <dbReference type="ARBA" id="ARBA00022490"/>
    </source>
</evidence>
<evidence type="ECO:0000256" key="4">
    <source>
        <dbReference type="ARBA" id="ARBA00022679"/>
    </source>
</evidence>
<reference evidence="8" key="1">
    <citation type="journal article" date="2023" name="Arch. Microbiol.">
        <title>Desulfoferula mesophilus gen. nov. sp. nov., a mesophilic sulfate-reducing bacterium isolated from a brackish lake sediment.</title>
        <authorList>
            <person name="Watanabe T."/>
            <person name="Yabe T."/>
            <person name="Tsuji J.M."/>
            <person name="Fukui M."/>
        </authorList>
    </citation>
    <scope>NUCLEOTIDE SEQUENCE [LARGE SCALE GENOMIC DNA]</scope>
    <source>
        <strain evidence="8">12FAK</strain>
    </source>
</reference>
<dbReference type="AlphaFoldDB" id="A0AAU9EQS0"/>